<dbReference type="AlphaFoldDB" id="A0A0E9XQM6"/>
<evidence type="ECO:0000313" key="1">
    <source>
        <dbReference type="EMBL" id="JAI04161.1"/>
    </source>
</evidence>
<reference evidence="1" key="1">
    <citation type="submission" date="2014-11" db="EMBL/GenBank/DDBJ databases">
        <authorList>
            <person name="Amaro Gonzalez C."/>
        </authorList>
    </citation>
    <scope>NUCLEOTIDE SEQUENCE</scope>
</reference>
<organism evidence="1">
    <name type="scientific">Anguilla anguilla</name>
    <name type="common">European freshwater eel</name>
    <name type="synonym">Muraena anguilla</name>
    <dbReference type="NCBI Taxonomy" id="7936"/>
    <lineage>
        <taxon>Eukaryota</taxon>
        <taxon>Metazoa</taxon>
        <taxon>Chordata</taxon>
        <taxon>Craniata</taxon>
        <taxon>Vertebrata</taxon>
        <taxon>Euteleostomi</taxon>
        <taxon>Actinopterygii</taxon>
        <taxon>Neopterygii</taxon>
        <taxon>Teleostei</taxon>
        <taxon>Anguilliformes</taxon>
        <taxon>Anguillidae</taxon>
        <taxon>Anguilla</taxon>
    </lineage>
</organism>
<accession>A0A0E9XQM6</accession>
<protein>
    <submittedName>
        <fullName evidence="1">Uncharacterized protein</fullName>
    </submittedName>
</protein>
<proteinExistence type="predicted"/>
<name>A0A0E9XQM6_ANGAN</name>
<reference evidence="1" key="2">
    <citation type="journal article" date="2015" name="Fish Shellfish Immunol.">
        <title>Early steps in the European eel (Anguilla anguilla)-Vibrio vulnificus interaction in the gills: Role of the RtxA13 toxin.</title>
        <authorList>
            <person name="Callol A."/>
            <person name="Pajuelo D."/>
            <person name="Ebbesson L."/>
            <person name="Teles M."/>
            <person name="MacKenzie S."/>
            <person name="Amaro C."/>
        </authorList>
    </citation>
    <scope>NUCLEOTIDE SEQUENCE</scope>
</reference>
<dbReference type="EMBL" id="GBXM01004417">
    <property type="protein sequence ID" value="JAI04161.1"/>
    <property type="molecule type" value="Transcribed_RNA"/>
</dbReference>
<sequence length="37" mass="4296">MWQLQMKYTVNESKLNENESTTVLSLLCLTVLFPLHA</sequence>